<evidence type="ECO:0000313" key="2">
    <source>
        <dbReference type="Proteomes" id="UP001171945"/>
    </source>
</evidence>
<dbReference type="EMBL" id="JAUCGM010000613">
    <property type="protein sequence ID" value="MDM8563390.1"/>
    <property type="molecule type" value="Genomic_DNA"/>
</dbReference>
<feature type="non-terminal residue" evidence="1">
    <location>
        <position position="1"/>
    </location>
</feature>
<dbReference type="Proteomes" id="UP001171945">
    <property type="component" value="Unassembled WGS sequence"/>
</dbReference>
<comment type="caution">
    <text evidence="1">The sequence shown here is derived from an EMBL/GenBank/DDBJ whole genome shotgun (WGS) entry which is preliminary data.</text>
</comment>
<proteinExistence type="predicted"/>
<keyword evidence="2" id="KW-1185">Reference proteome</keyword>
<reference evidence="1" key="1">
    <citation type="submission" date="2023-06" db="EMBL/GenBank/DDBJ databases">
        <title>Uncultivated large filamentous bacteria from sulfidic sediments reveal new species and different genomic features in energy metabolism and defense.</title>
        <authorList>
            <person name="Fonseca A."/>
        </authorList>
    </citation>
    <scope>NUCLEOTIDE SEQUENCE</scope>
    <source>
        <strain evidence="1">HSG4</strain>
    </source>
</reference>
<protein>
    <submittedName>
        <fullName evidence="1">Uncharacterized protein</fullName>
    </submittedName>
</protein>
<gene>
    <name evidence="1" type="ORF">QUF54_08565</name>
</gene>
<organism evidence="1 2">
    <name type="scientific">Candidatus Marithioploca araucensis</name>
    <dbReference type="NCBI Taxonomy" id="70273"/>
    <lineage>
        <taxon>Bacteria</taxon>
        <taxon>Pseudomonadati</taxon>
        <taxon>Pseudomonadota</taxon>
        <taxon>Gammaproteobacteria</taxon>
        <taxon>Thiotrichales</taxon>
        <taxon>Thiotrichaceae</taxon>
        <taxon>Candidatus Marithioploca</taxon>
    </lineage>
</organism>
<sequence length="102" mass="11132">TDGFNTKTPGHLLAVDYASKKITPIGNGKPVGNLDGVESDGASGYYVTDWMAGKLFHFDATGKTQLLMSLKQGSADHAYLNNKKRLLIPMMNDNQLKAFKKN</sequence>
<name>A0ABT7VUY1_9GAMM</name>
<dbReference type="SUPFAM" id="SSF63829">
    <property type="entry name" value="Calcium-dependent phosphotriesterase"/>
    <property type="match status" value="1"/>
</dbReference>
<evidence type="ECO:0000313" key="1">
    <source>
        <dbReference type="EMBL" id="MDM8563390.1"/>
    </source>
</evidence>
<accession>A0ABT7VUY1</accession>